<accession>A0A976QWZ4</accession>
<keyword evidence="2" id="KW-1185">Reference proteome</keyword>
<evidence type="ECO:0000313" key="1">
    <source>
        <dbReference type="EMBL" id="UMO77792.1"/>
    </source>
</evidence>
<protein>
    <submittedName>
        <fullName evidence="1">Uncharacterized protein</fullName>
    </submittedName>
</protein>
<sequence>MTIASGTATNEELVTLYKETAILETMLRQFNDGSAKDKDKPGRFTPAQMDAQITKVSSAITAVNAGA</sequence>
<reference evidence="1" key="1">
    <citation type="submission" date="2021-11" db="EMBL/GenBank/DDBJ databases">
        <title>Phage-based biocontrol of nitrification in agricultural soil.</title>
        <authorList>
            <person name="Muniesa M."/>
            <person name="Quiros P."/>
            <person name="Salaet I."/>
        </authorList>
    </citation>
    <scope>NUCLEOTIDE SEQUENCE</scope>
</reference>
<organism evidence="1 2">
    <name type="scientific">Bacteriophage Phi NF-1</name>
    <dbReference type="NCBI Taxonomy" id="2900273"/>
    <lineage>
        <taxon>Viruses</taxon>
        <taxon>Duplodnaviria</taxon>
        <taxon>Heunggongvirae</taxon>
        <taxon>Uroviricota</taxon>
        <taxon>Caudoviricetes</taxon>
        <taxon>Autographivirales</taxon>
        <taxon>Autoscriptoviridae</taxon>
        <taxon>Catalonvirus</taxon>
        <taxon>Catalonvirus NF1</taxon>
    </lineage>
</organism>
<dbReference type="EMBL" id="OL634959">
    <property type="protein sequence ID" value="UMO77792.1"/>
    <property type="molecule type" value="Genomic_DNA"/>
</dbReference>
<evidence type="ECO:0000313" key="2">
    <source>
        <dbReference type="Proteomes" id="UP001061889"/>
    </source>
</evidence>
<proteinExistence type="predicted"/>
<dbReference type="Proteomes" id="UP001061889">
    <property type="component" value="Segment"/>
</dbReference>
<name>A0A976QWZ4_9CAUD</name>